<accession>A0ABX0A509</accession>
<dbReference type="Gene3D" id="3.40.30.10">
    <property type="entry name" value="Glutaredoxin"/>
    <property type="match status" value="1"/>
</dbReference>
<dbReference type="InterPro" id="IPR051548">
    <property type="entry name" value="Grx-like_ET"/>
</dbReference>
<dbReference type="PROSITE" id="PS51354">
    <property type="entry name" value="GLUTAREDOXIN_2"/>
    <property type="match status" value="1"/>
</dbReference>
<name>A0ABX0A509_9BACI</name>
<dbReference type="CDD" id="cd02976">
    <property type="entry name" value="NrdH"/>
    <property type="match status" value="1"/>
</dbReference>
<protein>
    <submittedName>
        <fullName evidence="2">Glutaredoxin family protein</fullName>
    </submittedName>
</protein>
<dbReference type="RefSeq" id="WP_161921360.1">
    <property type="nucleotide sequence ID" value="NZ_JAACYS010000065.1"/>
</dbReference>
<evidence type="ECO:0000313" key="2">
    <source>
        <dbReference type="EMBL" id="NCU18528.1"/>
    </source>
</evidence>
<sequence>MNQKVTVYTTTMCPVCKMVKNFLNLNDISYEEVNLEIHPIAMVKIISKTGKFTVPQTNINGKWISSFDPVGL</sequence>
<dbReference type="InterPro" id="IPR002109">
    <property type="entry name" value="Glutaredoxin"/>
</dbReference>
<evidence type="ECO:0000259" key="1">
    <source>
        <dbReference type="Pfam" id="PF00462"/>
    </source>
</evidence>
<proteinExistence type="predicted"/>
<feature type="domain" description="Glutaredoxin" evidence="1">
    <location>
        <begin position="5"/>
        <end position="64"/>
    </location>
</feature>
<dbReference type="InterPro" id="IPR036249">
    <property type="entry name" value="Thioredoxin-like_sf"/>
</dbReference>
<dbReference type="SUPFAM" id="SSF52833">
    <property type="entry name" value="Thioredoxin-like"/>
    <property type="match status" value="1"/>
</dbReference>
<evidence type="ECO:0000313" key="3">
    <source>
        <dbReference type="Proteomes" id="UP000743899"/>
    </source>
</evidence>
<dbReference type="Proteomes" id="UP000743899">
    <property type="component" value="Unassembled WGS sequence"/>
</dbReference>
<gene>
    <name evidence="2" type="ORF">GW534_12515</name>
</gene>
<dbReference type="Pfam" id="PF00462">
    <property type="entry name" value="Glutaredoxin"/>
    <property type="match status" value="1"/>
</dbReference>
<dbReference type="EMBL" id="JAACYS010000065">
    <property type="protein sequence ID" value="NCU18528.1"/>
    <property type="molecule type" value="Genomic_DNA"/>
</dbReference>
<dbReference type="PANTHER" id="PTHR34386:SF1">
    <property type="entry name" value="GLUTAREDOXIN-LIKE PROTEIN NRDH"/>
    <property type="match status" value="1"/>
</dbReference>
<keyword evidence="3" id="KW-1185">Reference proteome</keyword>
<organism evidence="2 3">
    <name type="scientific">Pallidibacillus pasinlerensis</name>
    <dbReference type="NCBI Taxonomy" id="2703818"/>
    <lineage>
        <taxon>Bacteria</taxon>
        <taxon>Bacillati</taxon>
        <taxon>Bacillota</taxon>
        <taxon>Bacilli</taxon>
        <taxon>Bacillales</taxon>
        <taxon>Bacillaceae</taxon>
        <taxon>Pallidibacillus</taxon>
    </lineage>
</organism>
<comment type="caution">
    <text evidence="2">The sequence shown here is derived from an EMBL/GenBank/DDBJ whole genome shotgun (WGS) entry which is preliminary data.</text>
</comment>
<reference evidence="2 3" key="1">
    <citation type="submission" date="2020-01" db="EMBL/GenBank/DDBJ databases">
        <title>A novel Bacillus sp. from Pasinler.</title>
        <authorList>
            <person name="Adiguzel A."/>
            <person name="Ay H."/>
            <person name="Baltaci M.O."/>
        </authorList>
    </citation>
    <scope>NUCLEOTIDE SEQUENCE [LARGE SCALE GENOMIC DNA]</scope>
    <source>
        <strain evidence="2 3">P1</strain>
    </source>
</reference>
<dbReference type="PANTHER" id="PTHR34386">
    <property type="entry name" value="GLUTAREDOXIN"/>
    <property type="match status" value="1"/>
</dbReference>